<organism evidence="17 18">
    <name type="scientific">Proteiniborus ethanoligenes</name>
    <dbReference type="NCBI Taxonomy" id="415015"/>
    <lineage>
        <taxon>Bacteria</taxon>
        <taxon>Bacillati</taxon>
        <taxon>Bacillota</taxon>
        <taxon>Clostridia</taxon>
        <taxon>Eubacteriales</taxon>
        <taxon>Proteiniborus</taxon>
    </lineage>
</organism>
<dbReference type="PANTHER" id="PTHR45528">
    <property type="entry name" value="SENSOR HISTIDINE KINASE CPXA"/>
    <property type="match status" value="1"/>
</dbReference>
<dbReference type="Gene3D" id="3.30.450.20">
    <property type="entry name" value="PAS domain"/>
    <property type="match status" value="1"/>
</dbReference>
<evidence type="ECO:0000256" key="1">
    <source>
        <dbReference type="ARBA" id="ARBA00000085"/>
    </source>
</evidence>
<evidence type="ECO:0000256" key="8">
    <source>
        <dbReference type="ARBA" id="ARBA00022741"/>
    </source>
</evidence>
<dbReference type="Pfam" id="PF00512">
    <property type="entry name" value="HisKA"/>
    <property type="match status" value="1"/>
</dbReference>
<dbReference type="FunFam" id="1.10.287.130:FF:000001">
    <property type="entry name" value="Two-component sensor histidine kinase"/>
    <property type="match status" value="1"/>
</dbReference>
<dbReference type="SUPFAM" id="SSF47384">
    <property type="entry name" value="Homodimeric domain of signal transducing histidine kinase"/>
    <property type="match status" value="1"/>
</dbReference>
<accession>A0A1H3S935</accession>
<sequence length="457" mass="52089">MLLVVISLIIINTFISRIILNIYIEERKSNILIRANILSNDIKSFTIHNQIVEHTAYMESIILNHSKKINARIIVVDKKGLVIGDSNKEYLNKTFKHVEIQNALEGITSSNVYNFEDYGHVLYISVPLILQNNIVGATLISISINDIYSTVGNINKSLILISTACILIIAIISFVFLDFVFKPLERFTKAIIGMSKGDLKQKIEINTNDEFKKMADAFNAIIMKLDQVDRQREEFVANVSHELRTPISSMKLLSESLLHQDEEDIEVYKEFMSDISSESDRLNNIIVELLSLVDLDKEKLHLSYKITYINFLLEKIVNRMQPLSEQKNIQLILNLKEKIQIKVDAEKIQQAIINIIDNAIKYTQEYGEVIVSLYSKGRWAVIEVQDNGIGIPEESIGYIFDRFYRVDKARTRKTGGTGLGLSIAHQIITLHQGVIDIQSKVGEGSIFYIKIPQDIEL</sequence>
<keyword evidence="7 14" id="KW-0812">Transmembrane</keyword>
<dbReference type="PANTHER" id="PTHR45528:SF1">
    <property type="entry name" value="SENSOR HISTIDINE KINASE CPXA"/>
    <property type="match status" value="1"/>
</dbReference>
<feature type="domain" description="HAMP" evidence="16">
    <location>
        <begin position="178"/>
        <end position="230"/>
    </location>
</feature>
<reference evidence="17 18" key="1">
    <citation type="submission" date="2016-10" db="EMBL/GenBank/DDBJ databases">
        <authorList>
            <person name="de Groot N.N."/>
        </authorList>
    </citation>
    <scope>NUCLEOTIDE SEQUENCE [LARGE SCALE GENOMIC DNA]</scope>
    <source>
        <strain evidence="17 18">DSM 21650</strain>
    </source>
</reference>
<dbReference type="InterPro" id="IPR036097">
    <property type="entry name" value="HisK_dim/P_sf"/>
</dbReference>
<dbReference type="GO" id="GO:0005886">
    <property type="term" value="C:plasma membrane"/>
    <property type="evidence" value="ECO:0007669"/>
    <property type="project" value="UniProtKB-SubCell"/>
</dbReference>
<dbReference type="InterPro" id="IPR004358">
    <property type="entry name" value="Sig_transdc_His_kin-like_C"/>
</dbReference>
<dbReference type="GO" id="GO:0000155">
    <property type="term" value="F:phosphorelay sensor kinase activity"/>
    <property type="evidence" value="ECO:0007669"/>
    <property type="project" value="InterPro"/>
</dbReference>
<dbReference type="CDD" id="cd00075">
    <property type="entry name" value="HATPase"/>
    <property type="match status" value="1"/>
</dbReference>
<dbReference type="PROSITE" id="PS50885">
    <property type="entry name" value="HAMP"/>
    <property type="match status" value="1"/>
</dbReference>
<dbReference type="RefSeq" id="WP_244270549.1">
    <property type="nucleotide sequence ID" value="NZ_FNQE01000039.1"/>
</dbReference>
<dbReference type="CDD" id="cd00082">
    <property type="entry name" value="HisKA"/>
    <property type="match status" value="1"/>
</dbReference>
<dbReference type="SUPFAM" id="SSF158472">
    <property type="entry name" value="HAMP domain-like"/>
    <property type="match status" value="1"/>
</dbReference>
<dbReference type="InterPro" id="IPR031967">
    <property type="entry name" value="PhoR_single_Cache-like_dom"/>
</dbReference>
<dbReference type="InterPro" id="IPR003661">
    <property type="entry name" value="HisK_dim/P_dom"/>
</dbReference>
<dbReference type="STRING" id="415015.SAMN05660462_02795"/>
<evidence type="ECO:0000256" key="7">
    <source>
        <dbReference type="ARBA" id="ARBA00022692"/>
    </source>
</evidence>
<dbReference type="InterPro" id="IPR029151">
    <property type="entry name" value="Sensor-like_sf"/>
</dbReference>
<dbReference type="AlphaFoldDB" id="A0A1H3S935"/>
<evidence type="ECO:0000256" key="3">
    <source>
        <dbReference type="ARBA" id="ARBA00012438"/>
    </source>
</evidence>
<feature type="transmembrane region" description="Helical" evidence="14">
    <location>
        <begin position="158"/>
        <end position="181"/>
    </location>
</feature>
<comment type="subcellular location">
    <subcellularLocation>
        <location evidence="2">Cell membrane</location>
        <topology evidence="2">Multi-pass membrane protein</topology>
    </subcellularLocation>
</comment>
<dbReference type="Gene3D" id="1.10.287.130">
    <property type="match status" value="1"/>
</dbReference>
<evidence type="ECO:0000256" key="13">
    <source>
        <dbReference type="ARBA" id="ARBA00023136"/>
    </source>
</evidence>
<dbReference type="Gene3D" id="3.30.565.10">
    <property type="entry name" value="Histidine kinase-like ATPase, C-terminal domain"/>
    <property type="match status" value="1"/>
</dbReference>
<dbReference type="SMART" id="SM00388">
    <property type="entry name" value="HisKA"/>
    <property type="match status" value="1"/>
</dbReference>
<keyword evidence="8" id="KW-0547">Nucleotide-binding</keyword>
<dbReference type="CDD" id="cd06225">
    <property type="entry name" value="HAMP"/>
    <property type="match status" value="1"/>
</dbReference>
<evidence type="ECO:0000313" key="17">
    <source>
        <dbReference type="EMBL" id="SDZ34613.1"/>
    </source>
</evidence>
<dbReference type="InterPro" id="IPR050398">
    <property type="entry name" value="HssS/ArlS-like"/>
</dbReference>
<keyword evidence="11 14" id="KW-1133">Transmembrane helix</keyword>
<keyword evidence="12" id="KW-0902">Two-component regulatory system</keyword>
<feature type="domain" description="Histidine kinase" evidence="15">
    <location>
        <begin position="238"/>
        <end position="455"/>
    </location>
</feature>
<dbReference type="InterPro" id="IPR003660">
    <property type="entry name" value="HAMP_dom"/>
</dbReference>
<dbReference type="PRINTS" id="PR00344">
    <property type="entry name" value="BCTRLSENSOR"/>
</dbReference>
<keyword evidence="9" id="KW-0418">Kinase</keyword>
<dbReference type="SMART" id="SM00304">
    <property type="entry name" value="HAMP"/>
    <property type="match status" value="1"/>
</dbReference>
<evidence type="ECO:0000313" key="18">
    <source>
        <dbReference type="Proteomes" id="UP000198625"/>
    </source>
</evidence>
<comment type="catalytic activity">
    <reaction evidence="1">
        <text>ATP + protein L-histidine = ADP + protein N-phospho-L-histidine.</text>
        <dbReference type="EC" id="2.7.13.3"/>
    </reaction>
</comment>
<dbReference type="SUPFAM" id="SSF103190">
    <property type="entry name" value="Sensory domain-like"/>
    <property type="match status" value="1"/>
</dbReference>
<keyword evidence="4" id="KW-1003">Cell membrane</keyword>
<dbReference type="Pfam" id="PF02518">
    <property type="entry name" value="HATPase_c"/>
    <property type="match status" value="1"/>
</dbReference>
<dbReference type="PROSITE" id="PS50109">
    <property type="entry name" value="HIS_KIN"/>
    <property type="match status" value="1"/>
</dbReference>
<dbReference type="GO" id="GO:0005524">
    <property type="term" value="F:ATP binding"/>
    <property type="evidence" value="ECO:0007669"/>
    <property type="project" value="UniProtKB-KW"/>
</dbReference>
<feature type="transmembrane region" description="Helical" evidence="14">
    <location>
        <begin position="6"/>
        <end position="24"/>
    </location>
</feature>
<evidence type="ECO:0000256" key="6">
    <source>
        <dbReference type="ARBA" id="ARBA00022679"/>
    </source>
</evidence>
<evidence type="ECO:0000256" key="2">
    <source>
        <dbReference type="ARBA" id="ARBA00004651"/>
    </source>
</evidence>
<evidence type="ECO:0000259" key="15">
    <source>
        <dbReference type="PROSITE" id="PS50109"/>
    </source>
</evidence>
<evidence type="ECO:0000256" key="10">
    <source>
        <dbReference type="ARBA" id="ARBA00022840"/>
    </source>
</evidence>
<evidence type="ECO:0000256" key="9">
    <source>
        <dbReference type="ARBA" id="ARBA00022777"/>
    </source>
</evidence>
<evidence type="ECO:0000256" key="5">
    <source>
        <dbReference type="ARBA" id="ARBA00022553"/>
    </source>
</evidence>
<dbReference type="SUPFAM" id="SSF55874">
    <property type="entry name" value="ATPase domain of HSP90 chaperone/DNA topoisomerase II/histidine kinase"/>
    <property type="match status" value="1"/>
</dbReference>
<evidence type="ECO:0000256" key="14">
    <source>
        <dbReference type="SAM" id="Phobius"/>
    </source>
</evidence>
<evidence type="ECO:0000256" key="12">
    <source>
        <dbReference type="ARBA" id="ARBA00023012"/>
    </source>
</evidence>
<dbReference type="FunFam" id="3.30.565.10:FF:000006">
    <property type="entry name" value="Sensor histidine kinase WalK"/>
    <property type="match status" value="1"/>
</dbReference>
<proteinExistence type="predicted"/>
<protein>
    <recommendedName>
        <fullName evidence="3">histidine kinase</fullName>
        <ecNumber evidence="3">2.7.13.3</ecNumber>
    </recommendedName>
</protein>
<dbReference type="InterPro" id="IPR036890">
    <property type="entry name" value="HATPase_C_sf"/>
</dbReference>
<keyword evidence="6" id="KW-0808">Transferase</keyword>
<dbReference type="Pfam" id="PF16736">
    <property type="entry name" value="sCache_like"/>
    <property type="match status" value="1"/>
</dbReference>
<evidence type="ECO:0000256" key="11">
    <source>
        <dbReference type="ARBA" id="ARBA00022989"/>
    </source>
</evidence>
<dbReference type="Pfam" id="PF00672">
    <property type="entry name" value="HAMP"/>
    <property type="match status" value="1"/>
</dbReference>
<dbReference type="SMART" id="SM00387">
    <property type="entry name" value="HATPase_c"/>
    <property type="match status" value="1"/>
</dbReference>
<name>A0A1H3S935_9FIRM</name>
<gene>
    <name evidence="17" type="ORF">SAMN05660462_02795</name>
</gene>
<dbReference type="InterPro" id="IPR005467">
    <property type="entry name" value="His_kinase_dom"/>
</dbReference>
<evidence type="ECO:0000259" key="16">
    <source>
        <dbReference type="PROSITE" id="PS50885"/>
    </source>
</evidence>
<dbReference type="Proteomes" id="UP000198625">
    <property type="component" value="Unassembled WGS sequence"/>
</dbReference>
<keyword evidence="13 14" id="KW-0472">Membrane</keyword>
<dbReference type="InterPro" id="IPR003594">
    <property type="entry name" value="HATPase_dom"/>
</dbReference>
<keyword evidence="5" id="KW-0597">Phosphoprotein</keyword>
<keyword evidence="18" id="KW-1185">Reference proteome</keyword>
<keyword evidence="10" id="KW-0067">ATP-binding</keyword>
<evidence type="ECO:0000256" key="4">
    <source>
        <dbReference type="ARBA" id="ARBA00022475"/>
    </source>
</evidence>
<dbReference type="EMBL" id="FNQE01000039">
    <property type="protein sequence ID" value="SDZ34613.1"/>
    <property type="molecule type" value="Genomic_DNA"/>
</dbReference>
<dbReference type="EC" id="2.7.13.3" evidence="3"/>
<dbReference type="Gene3D" id="1.10.8.500">
    <property type="entry name" value="HAMP domain in histidine kinase"/>
    <property type="match status" value="1"/>
</dbReference>